<dbReference type="Pfam" id="PF13041">
    <property type="entry name" value="PPR_2"/>
    <property type="match status" value="2"/>
</dbReference>
<dbReference type="AlphaFoldDB" id="A0A835LXF2"/>
<dbReference type="FunFam" id="1.25.40.10:FF:000090">
    <property type="entry name" value="Pentatricopeptide repeat-containing protein, chloroplastic"/>
    <property type="match status" value="1"/>
</dbReference>
<name>A0A835LXF2_9MAGN</name>
<dbReference type="Pfam" id="PF01535">
    <property type="entry name" value="PPR"/>
    <property type="match status" value="5"/>
</dbReference>
<dbReference type="GO" id="GO:0003723">
    <property type="term" value="F:RNA binding"/>
    <property type="evidence" value="ECO:0007669"/>
    <property type="project" value="InterPro"/>
</dbReference>
<keyword evidence="4" id="KW-1185">Reference proteome</keyword>
<reference evidence="3 4" key="1">
    <citation type="submission" date="2020-10" db="EMBL/GenBank/DDBJ databases">
        <title>The Coptis chinensis genome and diversification of protoberbering-type alkaloids.</title>
        <authorList>
            <person name="Wang B."/>
            <person name="Shu S."/>
            <person name="Song C."/>
            <person name="Liu Y."/>
        </authorList>
    </citation>
    <scope>NUCLEOTIDE SEQUENCE [LARGE SCALE GENOMIC DNA]</scope>
    <source>
        <strain evidence="3">HL-2020</strain>
        <tissue evidence="3">Leaf</tissue>
    </source>
</reference>
<comment type="caution">
    <text evidence="3">The sequence shown here is derived from an EMBL/GenBank/DDBJ whole genome shotgun (WGS) entry which is preliminary data.</text>
</comment>
<protein>
    <recommendedName>
        <fullName evidence="5">Pentatricopeptide repeat-containing protein</fullName>
    </recommendedName>
</protein>
<dbReference type="InterPro" id="IPR046960">
    <property type="entry name" value="PPR_At4g14850-like_plant"/>
</dbReference>
<dbReference type="Pfam" id="PF20431">
    <property type="entry name" value="E_motif"/>
    <property type="match status" value="1"/>
</dbReference>
<dbReference type="PROSITE" id="PS51375">
    <property type="entry name" value="PPR"/>
    <property type="match status" value="3"/>
</dbReference>
<dbReference type="EMBL" id="JADFTS010000006">
    <property type="protein sequence ID" value="KAF9602996.1"/>
    <property type="molecule type" value="Genomic_DNA"/>
</dbReference>
<dbReference type="OrthoDB" id="785790at2759"/>
<evidence type="ECO:0000313" key="3">
    <source>
        <dbReference type="EMBL" id="KAF9602996.1"/>
    </source>
</evidence>
<evidence type="ECO:0000256" key="1">
    <source>
        <dbReference type="ARBA" id="ARBA00022737"/>
    </source>
</evidence>
<dbReference type="InterPro" id="IPR046848">
    <property type="entry name" value="E_motif"/>
</dbReference>
<dbReference type="Gene3D" id="1.25.40.10">
    <property type="entry name" value="Tetratricopeptide repeat domain"/>
    <property type="match status" value="4"/>
</dbReference>
<feature type="repeat" description="PPR" evidence="2">
    <location>
        <begin position="318"/>
        <end position="352"/>
    </location>
</feature>
<keyword evidence="1" id="KW-0677">Repeat</keyword>
<sequence length="621" mass="68926">MLHQTKPNHFIYATVVRACATSVAYLQLGKTIHSLVIKTGYSPNVVVETSLLDMYAKWGLVEFSRILFDEMPERNVVSWNAMIAAYVHNGKEVDGLELFYTMKCVEFVVPDEFAFATVLTGCARVSELKLGMQIHAGVLVVGFEIECVLAVCNMYLRCGEVSFAERFLRERGENATLKVLMIKGYVSNKRCDDALRLIGSDSNSIKFFVEDHSVIVSVLTACADRCLLKIGKQVHGIIMTLLGSHWDCQSKDESVTVILSALIDMYCKCSSVEEAERVFGNQIPLKHVSHWNALITGYIDNGLLNNAIEHFTRMPERNVVSWTAMISGYVKYGMPHEGLRLLAEMYSNKDSVVVQGNCVTFSVALETSSLLTALEAGKQIHAKLIRTIGKADIHNVVVGTALVDMYSKSGNLIYAKTVFNRMAERNVVSWTSMITGYASHGIGFQALELFHQMMAIGIEPNEVTFVSVLTSCSHCGLVEEGMKYFKMMTDKYGIVPRSDHYACVVDLLGRAGQLTEALSLLEKIEDEEASSELYGGSIWGALLGACRLYGNVEMGNRVAEKMLESNQQVSETYIALSNVYAAAGMWDEACRVREKWSKRSGDVGKPGQSRIYIHFPVPKPL</sequence>
<feature type="repeat" description="PPR" evidence="2">
    <location>
        <begin position="426"/>
        <end position="460"/>
    </location>
</feature>
<dbReference type="GO" id="GO:0009451">
    <property type="term" value="P:RNA modification"/>
    <property type="evidence" value="ECO:0007669"/>
    <property type="project" value="InterPro"/>
</dbReference>
<proteinExistence type="predicted"/>
<accession>A0A835LXF2</accession>
<evidence type="ECO:0000313" key="4">
    <source>
        <dbReference type="Proteomes" id="UP000631114"/>
    </source>
</evidence>
<dbReference type="InterPro" id="IPR002885">
    <property type="entry name" value="PPR_rpt"/>
</dbReference>
<dbReference type="NCBIfam" id="TIGR00756">
    <property type="entry name" value="PPR"/>
    <property type="match status" value="4"/>
</dbReference>
<dbReference type="PANTHER" id="PTHR47926:SF342">
    <property type="entry name" value="TETRATRICOPEPTIDE-LIKE HELICAL DOMAIN-CONTAINING PROTEIN-RELATED"/>
    <property type="match status" value="1"/>
</dbReference>
<dbReference type="PANTHER" id="PTHR47926">
    <property type="entry name" value="PENTATRICOPEPTIDE REPEAT-CONTAINING PROTEIN"/>
    <property type="match status" value="1"/>
</dbReference>
<dbReference type="FunFam" id="1.25.40.10:FF:000309">
    <property type="entry name" value="Pentatricopeptide repeat-containing protein, chloroplastic"/>
    <property type="match status" value="1"/>
</dbReference>
<organism evidence="3 4">
    <name type="scientific">Coptis chinensis</name>
    <dbReference type="NCBI Taxonomy" id="261450"/>
    <lineage>
        <taxon>Eukaryota</taxon>
        <taxon>Viridiplantae</taxon>
        <taxon>Streptophyta</taxon>
        <taxon>Embryophyta</taxon>
        <taxon>Tracheophyta</taxon>
        <taxon>Spermatophyta</taxon>
        <taxon>Magnoliopsida</taxon>
        <taxon>Ranunculales</taxon>
        <taxon>Ranunculaceae</taxon>
        <taxon>Coptidoideae</taxon>
        <taxon>Coptis</taxon>
    </lineage>
</organism>
<dbReference type="Proteomes" id="UP000631114">
    <property type="component" value="Unassembled WGS sequence"/>
</dbReference>
<gene>
    <name evidence="3" type="ORF">IFM89_033294</name>
</gene>
<feature type="repeat" description="PPR" evidence="2">
    <location>
        <begin position="75"/>
        <end position="109"/>
    </location>
</feature>
<dbReference type="InterPro" id="IPR011990">
    <property type="entry name" value="TPR-like_helical_dom_sf"/>
</dbReference>
<evidence type="ECO:0008006" key="5">
    <source>
        <dbReference type="Google" id="ProtNLM"/>
    </source>
</evidence>
<evidence type="ECO:0000256" key="2">
    <source>
        <dbReference type="PROSITE-ProRule" id="PRU00708"/>
    </source>
</evidence>